<evidence type="ECO:0000256" key="2">
    <source>
        <dbReference type="PROSITE-ProRule" id="PRU00261"/>
    </source>
</evidence>
<dbReference type="PANTHER" id="PTHR36182:SF1">
    <property type="entry name" value="PROTEIN, PUTATIVE (AFU_ORTHOLOGUE AFUA_6G10930)-RELATED"/>
    <property type="match status" value="1"/>
</dbReference>
<organism evidence="6 7">
    <name type="scientific">Diplocarpon coronariae</name>
    <dbReference type="NCBI Taxonomy" id="2795749"/>
    <lineage>
        <taxon>Eukaryota</taxon>
        <taxon>Fungi</taxon>
        <taxon>Dikarya</taxon>
        <taxon>Ascomycota</taxon>
        <taxon>Pezizomycotina</taxon>
        <taxon>Leotiomycetes</taxon>
        <taxon>Helotiales</taxon>
        <taxon>Drepanopezizaceae</taxon>
        <taxon>Diplocarpon</taxon>
    </lineage>
</organism>
<feature type="signal peptide" evidence="4">
    <location>
        <begin position="1"/>
        <end position="20"/>
    </location>
</feature>
<feature type="domain" description="Chitin-binding type-1" evidence="5">
    <location>
        <begin position="321"/>
        <end position="362"/>
    </location>
</feature>
<feature type="compositionally biased region" description="Low complexity" evidence="3">
    <location>
        <begin position="272"/>
        <end position="281"/>
    </location>
</feature>
<feature type="compositionally biased region" description="Low complexity" evidence="3">
    <location>
        <begin position="224"/>
        <end position="262"/>
    </location>
</feature>
<protein>
    <recommendedName>
        <fullName evidence="5">Chitin-binding type-1 domain-containing protein</fullName>
    </recommendedName>
</protein>
<dbReference type="PROSITE" id="PS50941">
    <property type="entry name" value="CHIT_BIND_I_2"/>
    <property type="match status" value="1"/>
</dbReference>
<dbReference type="CDD" id="cd00035">
    <property type="entry name" value="ChtBD1"/>
    <property type="match status" value="1"/>
</dbReference>
<dbReference type="Gene3D" id="2.70.50.70">
    <property type="match status" value="1"/>
</dbReference>
<dbReference type="Proteomes" id="UP000242519">
    <property type="component" value="Unassembled WGS sequence"/>
</dbReference>
<dbReference type="SUPFAM" id="SSF57016">
    <property type="entry name" value="Plant lectins/antimicrobial peptides"/>
    <property type="match status" value="1"/>
</dbReference>
<feature type="compositionally biased region" description="Polar residues" evidence="3">
    <location>
        <begin position="213"/>
        <end position="223"/>
    </location>
</feature>
<accession>A0A218Z357</accession>
<keyword evidence="7" id="KW-1185">Reference proteome</keyword>
<feature type="region of interest" description="Disordered" evidence="3">
    <location>
        <begin position="199"/>
        <end position="281"/>
    </location>
</feature>
<dbReference type="OrthoDB" id="2342176at2759"/>
<feature type="chain" id="PRO_5012962480" description="Chitin-binding type-1 domain-containing protein" evidence="4">
    <location>
        <begin position="21"/>
        <end position="378"/>
    </location>
</feature>
<evidence type="ECO:0000256" key="3">
    <source>
        <dbReference type="SAM" id="MobiDB-lite"/>
    </source>
</evidence>
<feature type="disulfide bond" evidence="2">
    <location>
        <begin position="330"/>
        <end position="342"/>
    </location>
</feature>
<dbReference type="InterPro" id="IPR001002">
    <property type="entry name" value="Chitin-bd_1"/>
</dbReference>
<reference evidence="6 7" key="1">
    <citation type="submission" date="2017-04" db="EMBL/GenBank/DDBJ databases">
        <title>Draft genome sequence of Marssonina coronaria NL1: causal agent of apple blotch.</title>
        <authorList>
            <person name="Cheng Q."/>
        </authorList>
    </citation>
    <scope>NUCLEOTIDE SEQUENCE [LARGE SCALE GENOMIC DNA]</scope>
    <source>
        <strain evidence="6 7">NL1</strain>
    </source>
</reference>
<evidence type="ECO:0000259" key="5">
    <source>
        <dbReference type="PROSITE" id="PS50941"/>
    </source>
</evidence>
<dbReference type="InterPro" id="IPR036861">
    <property type="entry name" value="Endochitinase-like_sf"/>
</dbReference>
<dbReference type="GO" id="GO:0008061">
    <property type="term" value="F:chitin binding"/>
    <property type="evidence" value="ECO:0007669"/>
    <property type="project" value="UniProtKB-UniRule"/>
</dbReference>
<evidence type="ECO:0000256" key="4">
    <source>
        <dbReference type="SAM" id="SignalP"/>
    </source>
</evidence>
<dbReference type="InterPro" id="IPR018371">
    <property type="entry name" value="Chitin-binding_1_CS"/>
</dbReference>
<comment type="caution">
    <text evidence="2">Lacks conserved residue(s) required for the propagation of feature annotation.</text>
</comment>
<keyword evidence="4" id="KW-0732">Signal</keyword>
<dbReference type="PANTHER" id="PTHR36182">
    <property type="entry name" value="PROTEIN, PUTATIVE (AFU_ORTHOLOGUE AFUA_6G10930)-RELATED"/>
    <property type="match status" value="1"/>
</dbReference>
<gene>
    <name evidence="6" type="ORF">B2J93_65</name>
</gene>
<keyword evidence="2" id="KW-1015">Disulfide bond</keyword>
<sequence length="378" mass="36940">MRSSLIIAAIILTFGSAVTAHMEMSDPIPFRSTLNTHSKQQDSDLKSPLQSGQGFCKGYETDFADASGAGTATAKYAQGETSAVTMKGGAIHNGGSCQIALSTDAGKSFTVIQSIYGCPTGDGEKLPFTIPSDAPLGRVILSWSWIAKSSGVPEFYQNCGAVEITAAGSGAAPKIPFSQRPGIFVANIALGNGCKTKGETIPKYPSPGPDVTGTPTEDSTIGCGSSAGTAPAGGSAAPVAAAPPATPASSAAAAPPASSPTTLATVLSPKPSATSGGVAGGSSSAVTATTALAAPASTSASSAGSFSTGASSTGAARISADGSCGKDTKCPGSSCCSSGGWCGTSPLYCGVGCLVGFGQCAGNGTVKARGFPGRFRGY</sequence>
<evidence type="ECO:0000313" key="6">
    <source>
        <dbReference type="EMBL" id="OWP02489.1"/>
    </source>
</evidence>
<dbReference type="SMART" id="SM00270">
    <property type="entry name" value="ChtBD1"/>
    <property type="match status" value="1"/>
</dbReference>
<keyword evidence="1 2" id="KW-0147">Chitin-binding</keyword>
<proteinExistence type="predicted"/>
<feature type="disulfide bond" evidence="2">
    <location>
        <begin position="335"/>
        <end position="349"/>
    </location>
</feature>
<comment type="caution">
    <text evidence="6">The sequence shown here is derived from an EMBL/GenBank/DDBJ whole genome shotgun (WGS) entry which is preliminary data.</text>
</comment>
<feature type="region of interest" description="Disordered" evidence="3">
    <location>
        <begin position="31"/>
        <end position="50"/>
    </location>
</feature>
<name>A0A218Z357_9HELO</name>
<dbReference type="AlphaFoldDB" id="A0A218Z357"/>
<evidence type="ECO:0000313" key="7">
    <source>
        <dbReference type="Proteomes" id="UP000242519"/>
    </source>
</evidence>
<dbReference type="PROSITE" id="PS00026">
    <property type="entry name" value="CHIT_BIND_I_1"/>
    <property type="match status" value="1"/>
</dbReference>
<dbReference type="STRING" id="503106.A0A218Z357"/>
<dbReference type="InParanoid" id="A0A218Z357"/>
<dbReference type="EMBL" id="MZNU01000230">
    <property type="protein sequence ID" value="OWP02489.1"/>
    <property type="molecule type" value="Genomic_DNA"/>
</dbReference>
<dbReference type="Gene3D" id="3.30.60.10">
    <property type="entry name" value="Endochitinase-like"/>
    <property type="match status" value="1"/>
</dbReference>
<evidence type="ECO:0000256" key="1">
    <source>
        <dbReference type="ARBA" id="ARBA00022669"/>
    </source>
</evidence>